<evidence type="ECO:0000256" key="5">
    <source>
        <dbReference type="ARBA" id="ARBA00022692"/>
    </source>
</evidence>
<name>A0A1Y1S371_9SPIO</name>
<dbReference type="GO" id="GO:0015740">
    <property type="term" value="P:C4-dicarboxylate transport"/>
    <property type="evidence" value="ECO:0007669"/>
    <property type="project" value="TreeGrafter"/>
</dbReference>
<proteinExistence type="inferred from homology"/>
<feature type="transmembrane region" description="Helical" evidence="9">
    <location>
        <begin position="109"/>
        <end position="133"/>
    </location>
</feature>
<evidence type="ECO:0000256" key="4">
    <source>
        <dbReference type="ARBA" id="ARBA00022519"/>
    </source>
</evidence>
<dbReference type="EMBL" id="MWQY01000001">
    <property type="protein sequence ID" value="ORC38430.1"/>
    <property type="molecule type" value="Genomic_DNA"/>
</dbReference>
<keyword evidence="7 9" id="KW-0472">Membrane</keyword>
<evidence type="ECO:0000313" key="12">
    <source>
        <dbReference type="Proteomes" id="UP000192343"/>
    </source>
</evidence>
<feature type="transmembrane region" description="Helical" evidence="9">
    <location>
        <begin position="153"/>
        <end position="175"/>
    </location>
</feature>
<sequence length="180" mass="19989">MGSLQAVKAVQVLFKKMSELCEKIGITISIVYGVSVFLIVFSGVLLRTGFTLQAHLGLNIVRPFPWSEELARWLLVGLAMLSASVGFKRKEHIGIELVVDLFPPVLKRAVAIITDITVLIFMAICLYSSYIVALQAANQTGDVIPYSMLWVKMNIPLGFAFMIIHALSHMISQFFPEESE</sequence>
<comment type="subcellular location">
    <subcellularLocation>
        <location evidence="1">Cell inner membrane</location>
        <topology evidence="1">Multi-pass membrane protein</topology>
    </subcellularLocation>
</comment>
<feature type="domain" description="Tripartite ATP-independent periplasmic transporters DctQ component" evidence="10">
    <location>
        <begin position="37"/>
        <end position="174"/>
    </location>
</feature>
<accession>A0A1Y1S371</accession>
<comment type="similarity">
    <text evidence="8">Belongs to the TRAP transporter small permease family.</text>
</comment>
<evidence type="ECO:0000256" key="2">
    <source>
        <dbReference type="ARBA" id="ARBA00022448"/>
    </source>
</evidence>
<comment type="caution">
    <text evidence="11">The sequence shown here is derived from an EMBL/GenBank/DDBJ whole genome shotgun (WGS) entry which is preliminary data.</text>
</comment>
<protein>
    <recommendedName>
        <fullName evidence="10">Tripartite ATP-independent periplasmic transporters DctQ component domain-containing protein</fullName>
    </recommendedName>
</protein>
<organism evidence="11 12">
    <name type="scientific">Marispirochaeta aestuarii</name>
    <dbReference type="NCBI Taxonomy" id="1963862"/>
    <lineage>
        <taxon>Bacteria</taxon>
        <taxon>Pseudomonadati</taxon>
        <taxon>Spirochaetota</taxon>
        <taxon>Spirochaetia</taxon>
        <taxon>Spirochaetales</taxon>
        <taxon>Spirochaetaceae</taxon>
        <taxon>Marispirochaeta</taxon>
    </lineage>
</organism>
<reference evidence="11 12" key="1">
    <citation type="submission" date="2017-03" db="EMBL/GenBank/DDBJ databases">
        <title>Draft Genome sequence of Marispirochaeta sp. strain JC444.</title>
        <authorList>
            <person name="Shivani Y."/>
            <person name="Subhash Y."/>
            <person name="Sasikala C."/>
            <person name="Ramana C."/>
        </authorList>
    </citation>
    <scope>NUCLEOTIDE SEQUENCE [LARGE SCALE GENOMIC DNA]</scope>
    <source>
        <strain evidence="11 12">JC444</strain>
    </source>
</reference>
<keyword evidence="12" id="KW-1185">Reference proteome</keyword>
<keyword evidence="6 9" id="KW-1133">Transmembrane helix</keyword>
<dbReference type="Proteomes" id="UP000192343">
    <property type="component" value="Unassembled WGS sequence"/>
</dbReference>
<gene>
    <name evidence="11" type="ORF">B4O97_01340</name>
</gene>
<keyword evidence="4" id="KW-0997">Cell inner membrane</keyword>
<keyword evidence="5 9" id="KW-0812">Transmembrane</keyword>
<feature type="transmembrane region" description="Helical" evidence="9">
    <location>
        <begin position="24"/>
        <end position="50"/>
    </location>
</feature>
<dbReference type="InterPro" id="IPR055348">
    <property type="entry name" value="DctQ"/>
</dbReference>
<evidence type="ECO:0000256" key="3">
    <source>
        <dbReference type="ARBA" id="ARBA00022475"/>
    </source>
</evidence>
<dbReference type="STRING" id="1963862.B4O97_01340"/>
<dbReference type="PANTHER" id="PTHR35011:SF2">
    <property type="entry name" value="2,3-DIKETO-L-GULONATE TRAP TRANSPORTER SMALL PERMEASE PROTEIN YIAM"/>
    <property type="match status" value="1"/>
</dbReference>
<evidence type="ECO:0000313" key="11">
    <source>
        <dbReference type="EMBL" id="ORC38430.1"/>
    </source>
</evidence>
<dbReference type="RefSeq" id="WP_083047548.1">
    <property type="nucleotide sequence ID" value="NZ_CAXXQO010000003.1"/>
</dbReference>
<dbReference type="InterPro" id="IPR007387">
    <property type="entry name" value="TRAP_DctQ"/>
</dbReference>
<evidence type="ECO:0000256" key="9">
    <source>
        <dbReference type="SAM" id="Phobius"/>
    </source>
</evidence>
<evidence type="ECO:0000256" key="8">
    <source>
        <dbReference type="ARBA" id="ARBA00038436"/>
    </source>
</evidence>
<dbReference type="AlphaFoldDB" id="A0A1Y1S371"/>
<evidence type="ECO:0000256" key="6">
    <source>
        <dbReference type="ARBA" id="ARBA00022989"/>
    </source>
</evidence>
<evidence type="ECO:0000256" key="1">
    <source>
        <dbReference type="ARBA" id="ARBA00004429"/>
    </source>
</evidence>
<keyword evidence="2" id="KW-0813">Transport</keyword>
<evidence type="ECO:0000256" key="7">
    <source>
        <dbReference type="ARBA" id="ARBA00023136"/>
    </source>
</evidence>
<dbReference type="GO" id="GO:0022857">
    <property type="term" value="F:transmembrane transporter activity"/>
    <property type="evidence" value="ECO:0007669"/>
    <property type="project" value="TreeGrafter"/>
</dbReference>
<dbReference type="PANTHER" id="PTHR35011">
    <property type="entry name" value="2,3-DIKETO-L-GULONATE TRAP TRANSPORTER SMALL PERMEASE PROTEIN YIAM"/>
    <property type="match status" value="1"/>
</dbReference>
<evidence type="ECO:0000259" key="10">
    <source>
        <dbReference type="Pfam" id="PF04290"/>
    </source>
</evidence>
<dbReference type="OrthoDB" id="359827at2"/>
<keyword evidence="3" id="KW-1003">Cell membrane</keyword>
<dbReference type="Pfam" id="PF04290">
    <property type="entry name" value="DctQ"/>
    <property type="match status" value="1"/>
</dbReference>
<dbReference type="GO" id="GO:0005886">
    <property type="term" value="C:plasma membrane"/>
    <property type="evidence" value="ECO:0007669"/>
    <property type="project" value="UniProtKB-SubCell"/>
</dbReference>